<feature type="signal peptide" evidence="1">
    <location>
        <begin position="1"/>
        <end position="20"/>
    </location>
</feature>
<proteinExistence type="predicted"/>
<evidence type="ECO:0000256" key="1">
    <source>
        <dbReference type="SAM" id="SignalP"/>
    </source>
</evidence>
<dbReference type="EMBL" id="BMNI01000004">
    <property type="protein sequence ID" value="GGO90065.1"/>
    <property type="molecule type" value="Genomic_DNA"/>
</dbReference>
<keyword evidence="1" id="KW-0732">Signal</keyword>
<evidence type="ECO:0000313" key="2">
    <source>
        <dbReference type="EMBL" id="GGO90065.1"/>
    </source>
</evidence>
<evidence type="ECO:0000313" key="3">
    <source>
        <dbReference type="Proteomes" id="UP000655410"/>
    </source>
</evidence>
<protein>
    <submittedName>
        <fullName evidence="2">Uncharacterized protein</fullName>
    </submittedName>
</protein>
<keyword evidence="3" id="KW-1185">Reference proteome</keyword>
<dbReference type="Proteomes" id="UP000655410">
    <property type="component" value="Unassembled WGS sequence"/>
</dbReference>
<name>A0ABQ2NBS7_9ACTN</name>
<organism evidence="2 3">
    <name type="scientific">Nocardioides phosphati</name>
    <dbReference type="NCBI Taxonomy" id="1867775"/>
    <lineage>
        <taxon>Bacteria</taxon>
        <taxon>Bacillati</taxon>
        <taxon>Actinomycetota</taxon>
        <taxon>Actinomycetes</taxon>
        <taxon>Propionibacteriales</taxon>
        <taxon>Nocardioidaceae</taxon>
        <taxon>Nocardioides</taxon>
    </lineage>
</organism>
<reference evidence="3" key="1">
    <citation type="journal article" date="2019" name="Int. J. Syst. Evol. Microbiol.">
        <title>The Global Catalogue of Microorganisms (GCM) 10K type strain sequencing project: providing services to taxonomists for standard genome sequencing and annotation.</title>
        <authorList>
            <consortium name="The Broad Institute Genomics Platform"/>
            <consortium name="The Broad Institute Genome Sequencing Center for Infectious Disease"/>
            <person name="Wu L."/>
            <person name="Ma J."/>
        </authorList>
    </citation>
    <scope>NUCLEOTIDE SEQUENCE [LARGE SCALE GENOMIC DNA]</scope>
    <source>
        <strain evidence="3">CGMCC 4.7371</strain>
    </source>
</reference>
<gene>
    <name evidence="2" type="ORF">GCM10011584_21010</name>
</gene>
<feature type="chain" id="PRO_5046458988" evidence="1">
    <location>
        <begin position="21"/>
        <end position="177"/>
    </location>
</feature>
<sequence length="177" mass="19062">MSLRHLLALPLLVLPLTACGGGDDPGTKEARATPLSGRQETSDKVAAFVLPKGWIKPQQALDGQVTFAAVDALDPTRQIFVTTGDSRADAQAESLFVADAYVKQKATCRRDRHDTTYGGTHALVDCAWTDPGPYRKVMIVLGDDKKGAMVLVGGEAKSRKDLADLITPLLASWEWKS</sequence>
<dbReference type="RefSeq" id="WP_188783962.1">
    <property type="nucleotide sequence ID" value="NZ_BMNI01000004.1"/>
</dbReference>
<comment type="caution">
    <text evidence="2">The sequence shown here is derived from an EMBL/GenBank/DDBJ whole genome shotgun (WGS) entry which is preliminary data.</text>
</comment>
<accession>A0ABQ2NBS7</accession>